<sequence>MEFSWAEDCVPKTAKAKQLVKKVGELSRTFLCSSSGTLALPKDGLSITFVKADGSPALLTFDGSTSPSPAAVEGIKAAKSPLICDLDVYQLGNLAAPLVHGYSVKAELHKLSLKKAKDKFELVRGGEASSSTCVGTLVLVLPLPHTGGDVLVRPASGKSGELKFPVRTSGSSELTWVACLRPHGVDVGAIESGQQLTLWYNLHRLERATAKRKREDPKKLLGDPKSSPLYWVLREIYEDDKFCPVAGCILGIPGTGDENWDDMIVQIAKAAGMGAKKVLVFSRDAGDPEMLLGEKDDIPNYSLDCTEPGLSSAKAVVWCRGLSSFRWEHETGGKYYNEYNYAKAAAVMVVVPCLDKRRANPGDDDDRLQHYGIILDDSDVWEEECTFEYAFHGDNVKEDEDEDESGEDEGEGNESKEDEDESGEDEGEGDESKEDEDDE</sequence>
<keyword evidence="3" id="KW-1185">Reference proteome</keyword>
<evidence type="ECO:0000313" key="3">
    <source>
        <dbReference type="Proteomes" id="UP000001514"/>
    </source>
</evidence>
<dbReference type="EMBL" id="GL377569">
    <property type="protein sequence ID" value="EFJ34786.1"/>
    <property type="molecule type" value="Genomic_DNA"/>
</dbReference>
<proteinExistence type="predicted"/>
<organism evidence="3">
    <name type="scientific">Selaginella moellendorffii</name>
    <name type="common">Spikemoss</name>
    <dbReference type="NCBI Taxonomy" id="88036"/>
    <lineage>
        <taxon>Eukaryota</taxon>
        <taxon>Viridiplantae</taxon>
        <taxon>Streptophyta</taxon>
        <taxon>Embryophyta</taxon>
        <taxon>Tracheophyta</taxon>
        <taxon>Lycopodiopsida</taxon>
        <taxon>Selaginellales</taxon>
        <taxon>Selaginellaceae</taxon>
        <taxon>Selaginella</taxon>
    </lineage>
</organism>
<protein>
    <submittedName>
        <fullName evidence="2">Uncharacterized protein</fullName>
    </submittedName>
</protein>
<evidence type="ECO:0000256" key="1">
    <source>
        <dbReference type="SAM" id="MobiDB-lite"/>
    </source>
</evidence>
<dbReference type="InParanoid" id="D8QZE6"/>
<reference evidence="2 3" key="1">
    <citation type="journal article" date="2011" name="Science">
        <title>The Selaginella genome identifies genetic changes associated with the evolution of vascular plants.</title>
        <authorList>
            <person name="Banks J.A."/>
            <person name="Nishiyama T."/>
            <person name="Hasebe M."/>
            <person name="Bowman J.L."/>
            <person name="Gribskov M."/>
            <person name="dePamphilis C."/>
            <person name="Albert V.A."/>
            <person name="Aono N."/>
            <person name="Aoyama T."/>
            <person name="Ambrose B.A."/>
            <person name="Ashton N.W."/>
            <person name="Axtell M.J."/>
            <person name="Barker E."/>
            <person name="Barker M.S."/>
            <person name="Bennetzen J.L."/>
            <person name="Bonawitz N.D."/>
            <person name="Chapple C."/>
            <person name="Cheng C."/>
            <person name="Correa L.G."/>
            <person name="Dacre M."/>
            <person name="DeBarry J."/>
            <person name="Dreyer I."/>
            <person name="Elias M."/>
            <person name="Engstrom E.M."/>
            <person name="Estelle M."/>
            <person name="Feng L."/>
            <person name="Finet C."/>
            <person name="Floyd S.K."/>
            <person name="Frommer W.B."/>
            <person name="Fujita T."/>
            <person name="Gramzow L."/>
            <person name="Gutensohn M."/>
            <person name="Harholt J."/>
            <person name="Hattori M."/>
            <person name="Heyl A."/>
            <person name="Hirai T."/>
            <person name="Hiwatashi Y."/>
            <person name="Ishikawa M."/>
            <person name="Iwata M."/>
            <person name="Karol K.G."/>
            <person name="Koehler B."/>
            <person name="Kolukisaoglu U."/>
            <person name="Kubo M."/>
            <person name="Kurata T."/>
            <person name="Lalonde S."/>
            <person name="Li K."/>
            <person name="Li Y."/>
            <person name="Litt A."/>
            <person name="Lyons E."/>
            <person name="Manning G."/>
            <person name="Maruyama T."/>
            <person name="Michael T.P."/>
            <person name="Mikami K."/>
            <person name="Miyazaki S."/>
            <person name="Morinaga S."/>
            <person name="Murata T."/>
            <person name="Mueller-Roeber B."/>
            <person name="Nelson D.R."/>
            <person name="Obara M."/>
            <person name="Oguri Y."/>
            <person name="Olmstead R.G."/>
            <person name="Onodera N."/>
            <person name="Petersen B.L."/>
            <person name="Pils B."/>
            <person name="Prigge M."/>
            <person name="Rensing S.A."/>
            <person name="Riano-Pachon D.M."/>
            <person name="Roberts A.W."/>
            <person name="Sato Y."/>
            <person name="Scheller H.V."/>
            <person name="Schulz B."/>
            <person name="Schulz C."/>
            <person name="Shakirov E.V."/>
            <person name="Shibagaki N."/>
            <person name="Shinohara N."/>
            <person name="Shippen D.E."/>
            <person name="Soerensen I."/>
            <person name="Sotooka R."/>
            <person name="Sugimoto N."/>
            <person name="Sugita M."/>
            <person name="Sumikawa N."/>
            <person name="Tanurdzic M."/>
            <person name="Theissen G."/>
            <person name="Ulvskov P."/>
            <person name="Wakazuki S."/>
            <person name="Weng J.K."/>
            <person name="Willats W.W."/>
            <person name="Wipf D."/>
            <person name="Wolf P.G."/>
            <person name="Yang L."/>
            <person name="Zimmer A.D."/>
            <person name="Zhu Q."/>
            <person name="Mitros T."/>
            <person name="Hellsten U."/>
            <person name="Loque D."/>
            <person name="Otillar R."/>
            <person name="Salamov A."/>
            <person name="Schmutz J."/>
            <person name="Shapiro H."/>
            <person name="Lindquist E."/>
            <person name="Lucas S."/>
            <person name="Rokhsar D."/>
            <person name="Grigoriev I.V."/>
        </authorList>
    </citation>
    <scope>NUCLEOTIDE SEQUENCE [LARGE SCALE GENOMIC DNA]</scope>
</reference>
<accession>D8QZE6</accession>
<dbReference type="Proteomes" id="UP000001514">
    <property type="component" value="Unassembled WGS sequence"/>
</dbReference>
<evidence type="ECO:0000313" key="2">
    <source>
        <dbReference type="EMBL" id="EFJ34786.1"/>
    </source>
</evidence>
<feature type="compositionally biased region" description="Acidic residues" evidence="1">
    <location>
        <begin position="397"/>
        <end position="439"/>
    </location>
</feature>
<name>D8QZE6_SELML</name>
<dbReference type="HOGENOM" id="CLU_050938_0_0_1"/>
<dbReference type="AlphaFoldDB" id="D8QZE6"/>
<gene>
    <name evidence="2" type="ORF">SELMODRAFT_405691</name>
</gene>
<feature type="region of interest" description="Disordered" evidence="1">
    <location>
        <begin position="391"/>
        <end position="439"/>
    </location>
</feature>
<dbReference type="KEGG" id="smo:SELMODRAFT_405691"/>
<dbReference type="Gramene" id="EFJ34786">
    <property type="protein sequence ID" value="EFJ34786"/>
    <property type="gene ID" value="SELMODRAFT_405691"/>
</dbReference>